<sequence length="81" mass="9357">MSVIKSLGWIIIIMQGIQERERERESSGASSEEDEEKGMLEGDGEKGERVLFSTDDELVMFVFLLSLSRIQQDFCLERRIE</sequence>
<dbReference type="Proteomes" id="UP000886998">
    <property type="component" value="Unassembled WGS sequence"/>
</dbReference>
<organism evidence="2 3">
    <name type="scientific">Trichonephila inaurata madagascariensis</name>
    <dbReference type="NCBI Taxonomy" id="2747483"/>
    <lineage>
        <taxon>Eukaryota</taxon>
        <taxon>Metazoa</taxon>
        <taxon>Ecdysozoa</taxon>
        <taxon>Arthropoda</taxon>
        <taxon>Chelicerata</taxon>
        <taxon>Arachnida</taxon>
        <taxon>Araneae</taxon>
        <taxon>Araneomorphae</taxon>
        <taxon>Entelegynae</taxon>
        <taxon>Araneoidea</taxon>
        <taxon>Nephilidae</taxon>
        <taxon>Trichonephila</taxon>
        <taxon>Trichonephila inaurata</taxon>
    </lineage>
</organism>
<comment type="caution">
    <text evidence="2">The sequence shown here is derived from an EMBL/GenBank/DDBJ whole genome shotgun (WGS) entry which is preliminary data.</text>
</comment>
<evidence type="ECO:0000313" key="2">
    <source>
        <dbReference type="EMBL" id="GFY49372.1"/>
    </source>
</evidence>
<gene>
    <name evidence="2" type="ORF">TNIN_398381</name>
</gene>
<dbReference type="EMBL" id="BMAV01006988">
    <property type="protein sequence ID" value="GFY49372.1"/>
    <property type="molecule type" value="Genomic_DNA"/>
</dbReference>
<evidence type="ECO:0000313" key="3">
    <source>
        <dbReference type="Proteomes" id="UP000886998"/>
    </source>
</evidence>
<proteinExistence type="predicted"/>
<keyword evidence="3" id="KW-1185">Reference proteome</keyword>
<evidence type="ECO:0000256" key="1">
    <source>
        <dbReference type="SAM" id="MobiDB-lite"/>
    </source>
</evidence>
<name>A0A8X6X939_9ARAC</name>
<protein>
    <submittedName>
        <fullName evidence="2">Uncharacterized protein</fullName>
    </submittedName>
</protein>
<reference evidence="2" key="1">
    <citation type="submission" date="2020-08" db="EMBL/GenBank/DDBJ databases">
        <title>Multicomponent nature underlies the extraordinary mechanical properties of spider dragline silk.</title>
        <authorList>
            <person name="Kono N."/>
            <person name="Nakamura H."/>
            <person name="Mori M."/>
            <person name="Yoshida Y."/>
            <person name="Ohtoshi R."/>
            <person name="Malay A.D."/>
            <person name="Moran D.A.P."/>
            <person name="Tomita M."/>
            <person name="Numata K."/>
            <person name="Arakawa K."/>
        </authorList>
    </citation>
    <scope>NUCLEOTIDE SEQUENCE</scope>
</reference>
<accession>A0A8X6X939</accession>
<feature type="compositionally biased region" description="Basic and acidic residues" evidence="1">
    <location>
        <begin position="37"/>
        <end position="47"/>
    </location>
</feature>
<dbReference type="AlphaFoldDB" id="A0A8X6X939"/>
<feature type="region of interest" description="Disordered" evidence="1">
    <location>
        <begin position="18"/>
        <end position="47"/>
    </location>
</feature>